<dbReference type="PROSITE" id="PS50937">
    <property type="entry name" value="HTH_MERR_2"/>
    <property type="match status" value="1"/>
</dbReference>
<keyword evidence="6" id="KW-1185">Reference proteome</keyword>
<dbReference type="Pfam" id="PF13411">
    <property type="entry name" value="MerR_1"/>
    <property type="match status" value="1"/>
</dbReference>
<evidence type="ECO:0000313" key="5">
    <source>
        <dbReference type="EMBL" id="SDQ08019.1"/>
    </source>
</evidence>
<dbReference type="GO" id="GO:0003700">
    <property type="term" value="F:DNA-binding transcription factor activity"/>
    <property type="evidence" value="ECO:0007669"/>
    <property type="project" value="InterPro"/>
</dbReference>
<evidence type="ECO:0000256" key="2">
    <source>
        <dbReference type="ARBA" id="ARBA00023125"/>
    </source>
</evidence>
<accession>A0A1H0XYN2</accession>
<name>A0A1H0XYN2_9PSED</name>
<protein>
    <submittedName>
        <fullName evidence="5">DNA-binding transcriptional regulator, MerR family</fullName>
    </submittedName>
</protein>
<dbReference type="Proteomes" id="UP000199570">
    <property type="component" value="Unassembled WGS sequence"/>
</dbReference>
<dbReference type="Gene3D" id="1.10.1660.10">
    <property type="match status" value="1"/>
</dbReference>
<keyword evidence="2 5" id="KW-0238">DNA-binding</keyword>
<dbReference type="GO" id="GO:0003677">
    <property type="term" value="F:DNA binding"/>
    <property type="evidence" value="ECO:0007669"/>
    <property type="project" value="UniProtKB-KW"/>
</dbReference>
<sequence>MRSEPHMDVELQMPVLTDVASGVPQAVSLEQQELFPIREVSRLTGVNPVTLRAWERRYGLIVPTRTESGHRLYSMTDIERVRSILGWIERGVAVSKIGKILARSEPLQALSHIIPNDLVQADYAQWQQQVQAAVSAFDDVQLEQVYGQIYSSYSQPVVFQDILLPLWKQLLQRQDSFGRTSEWLFLDGFLRSRVLQRLMLIRDKQPRRVIVSALDGQCRELELLVAALFLSSGQTGVRVLTIGQPFDELTLVCERIKPQALVLFSNHVPAPELPRRLNRLAMSLECPLLLAGDASDLAQESLAGSSIGCLGNEGVVMRQRLKQFLAGDLDT</sequence>
<dbReference type="InterPro" id="IPR000551">
    <property type="entry name" value="MerR-type_HTH_dom"/>
</dbReference>
<dbReference type="PANTHER" id="PTHR30204">
    <property type="entry name" value="REDOX-CYCLING DRUG-SENSING TRANSCRIPTIONAL ACTIVATOR SOXR"/>
    <property type="match status" value="1"/>
</dbReference>
<evidence type="ECO:0000313" key="6">
    <source>
        <dbReference type="Proteomes" id="UP000199570"/>
    </source>
</evidence>
<gene>
    <name evidence="5" type="ORF">SAMN04490195_0283</name>
</gene>
<dbReference type="InterPro" id="IPR047057">
    <property type="entry name" value="MerR_fam"/>
</dbReference>
<feature type="domain" description="HTH merR-type" evidence="4">
    <location>
        <begin position="34"/>
        <end position="103"/>
    </location>
</feature>
<dbReference type="AlphaFoldDB" id="A0A1H0XYN2"/>
<proteinExistence type="predicted"/>
<dbReference type="SUPFAM" id="SSF46955">
    <property type="entry name" value="Putative DNA-binding domain"/>
    <property type="match status" value="1"/>
</dbReference>
<dbReference type="InterPro" id="IPR009061">
    <property type="entry name" value="DNA-bd_dom_put_sf"/>
</dbReference>
<keyword evidence="3" id="KW-0804">Transcription</keyword>
<dbReference type="SMART" id="SM00422">
    <property type="entry name" value="HTH_MERR"/>
    <property type="match status" value="1"/>
</dbReference>
<evidence type="ECO:0000256" key="1">
    <source>
        <dbReference type="ARBA" id="ARBA00023015"/>
    </source>
</evidence>
<evidence type="ECO:0000259" key="4">
    <source>
        <dbReference type="PROSITE" id="PS50937"/>
    </source>
</evidence>
<dbReference type="CDD" id="cd01104">
    <property type="entry name" value="HTH_MlrA-CarA"/>
    <property type="match status" value="1"/>
</dbReference>
<organism evidence="5 6">
    <name type="scientific">Pseudomonas moorei</name>
    <dbReference type="NCBI Taxonomy" id="395599"/>
    <lineage>
        <taxon>Bacteria</taxon>
        <taxon>Pseudomonadati</taxon>
        <taxon>Pseudomonadota</taxon>
        <taxon>Gammaproteobacteria</taxon>
        <taxon>Pseudomonadales</taxon>
        <taxon>Pseudomonadaceae</taxon>
        <taxon>Pseudomonas</taxon>
    </lineage>
</organism>
<dbReference type="PANTHER" id="PTHR30204:SF67">
    <property type="entry name" value="HTH-TYPE TRANSCRIPTIONAL REGULATOR MLRA-RELATED"/>
    <property type="match status" value="1"/>
</dbReference>
<dbReference type="EMBL" id="FNKJ01000002">
    <property type="protein sequence ID" value="SDQ08019.1"/>
    <property type="molecule type" value="Genomic_DNA"/>
</dbReference>
<reference evidence="6" key="1">
    <citation type="submission" date="2016-10" db="EMBL/GenBank/DDBJ databases">
        <authorList>
            <person name="Varghese N."/>
            <person name="Submissions S."/>
        </authorList>
    </citation>
    <scope>NUCLEOTIDE SEQUENCE [LARGE SCALE GENOMIC DNA]</scope>
    <source>
        <strain evidence="6">BS3775</strain>
    </source>
</reference>
<keyword evidence="1" id="KW-0805">Transcription regulation</keyword>
<evidence type="ECO:0000256" key="3">
    <source>
        <dbReference type="ARBA" id="ARBA00023163"/>
    </source>
</evidence>